<dbReference type="AlphaFoldDB" id="A0AA43RGK7"/>
<protein>
    <submittedName>
        <fullName evidence="1">Uncharacterized protein</fullName>
    </submittedName>
</protein>
<organism evidence="1 2">
    <name type="scientific">Phoenicibacter congonensis</name>
    <dbReference type="NCBI Taxonomy" id="1944646"/>
    <lineage>
        <taxon>Bacteria</taxon>
        <taxon>Bacillati</taxon>
        <taxon>Actinomycetota</taxon>
        <taxon>Coriobacteriia</taxon>
        <taxon>Eggerthellales</taxon>
        <taxon>Eggerthellaceae</taxon>
        <taxon>Phoenicibacter</taxon>
    </lineage>
</organism>
<gene>
    <name evidence="1" type="ORF">Q3982_01630</name>
</gene>
<name>A0AA43RGK7_9ACTN</name>
<proteinExistence type="predicted"/>
<sequence>MQDRDIKLGDVEFEDIPENLTNNIVYALTEGKKILETAVHGEGFAPFTAIVAGDQVLMEAYVADDADDAFNTAIEKVNSTEGAVSYAFCYDGFVETEAGERDVVICEGALPGEGTGYAIALPYKSSGNPEKGELEFNFDKELIFLGEAPNFFTE</sequence>
<dbReference type="Proteomes" id="UP001168575">
    <property type="component" value="Unassembled WGS sequence"/>
</dbReference>
<evidence type="ECO:0000313" key="2">
    <source>
        <dbReference type="Proteomes" id="UP001168575"/>
    </source>
</evidence>
<reference evidence="1" key="1">
    <citation type="submission" date="2023-07" db="EMBL/GenBank/DDBJ databases">
        <title>Between Cages and Wild: Unraveling the Impact of Captivity on Animal Microbiomes and Antimicrobial Resistance.</title>
        <authorList>
            <person name="Schmartz G.P."/>
            <person name="Rehner J."/>
            <person name="Schuff M.J."/>
            <person name="Becker S.L."/>
            <person name="Kravczyk M."/>
            <person name="Gurevich A."/>
            <person name="Francke R."/>
            <person name="Mueller R."/>
            <person name="Keller V."/>
            <person name="Keller A."/>
        </authorList>
    </citation>
    <scope>NUCLEOTIDE SEQUENCE</scope>
    <source>
        <strain evidence="1">S12M_St_49</strain>
    </source>
</reference>
<accession>A0AA43RGK7</accession>
<comment type="caution">
    <text evidence="1">The sequence shown here is derived from an EMBL/GenBank/DDBJ whole genome shotgun (WGS) entry which is preliminary data.</text>
</comment>
<keyword evidence="2" id="KW-1185">Reference proteome</keyword>
<dbReference type="EMBL" id="JAUMVS010000013">
    <property type="protein sequence ID" value="MDO4841360.1"/>
    <property type="molecule type" value="Genomic_DNA"/>
</dbReference>
<evidence type="ECO:0000313" key="1">
    <source>
        <dbReference type="EMBL" id="MDO4841360.1"/>
    </source>
</evidence>